<sequence length="230" mass="25433">VLKYKKLPSDNEKFALLNDLGCRSIDCVLTSLTKLAIVSEDNGDAENDECANDELEEPNSQESNGNTPKLPALISETVEIMMELTVAELNVAVVDKLVGSVLEFVLMDSKAHLKQDAAKEHDHLPPFTRSLLRIFQKRDVLKKRFFDQLQTCLNSERINTVPQIKGVLLMLEVLASDLAEATLTALYKALDNLLDGIPTTDCSERALGDLKKTIKEKLHKTSVSNVEVAA</sequence>
<evidence type="ECO:0000256" key="1">
    <source>
        <dbReference type="SAM" id="MobiDB-lite"/>
    </source>
</evidence>
<name>A0A8S4A7K3_9EUPU</name>
<dbReference type="EMBL" id="CAJHNH020007002">
    <property type="protein sequence ID" value="CAG5134281.1"/>
    <property type="molecule type" value="Genomic_DNA"/>
</dbReference>
<feature type="region of interest" description="Disordered" evidence="1">
    <location>
        <begin position="43"/>
        <end position="68"/>
    </location>
</feature>
<accession>A0A8S4A7K3</accession>
<reference evidence="2" key="1">
    <citation type="submission" date="2021-04" db="EMBL/GenBank/DDBJ databases">
        <authorList>
            <consortium name="Molecular Ecology Group"/>
        </authorList>
    </citation>
    <scope>NUCLEOTIDE SEQUENCE</scope>
</reference>
<comment type="caution">
    <text evidence="2">The sequence shown here is derived from an EMBL/GenBank/DDBJ whole genome shotgun (WGS) entry which is preliminary data.</text>
</comment>
<protein>
    <submittedName>
        <fullName evidence="2">Uncharacterized protein</fullName>
    </submittedName>
</protein>
<feature type="non-terminal residue" evidence="2">
    <location>
        <position position="230"/>
    </location>
</feature>
<evidence type="ECO:0000313" key="3">
    <source>
        <dbReference type="Proteomes" id="UP000678393"/>
    </source>
</evidence>
<gene>
    <name evidence="2" type="ORF">CUNI_LOCUS19839</name>
</gene>
<dbReference type="AlphaFoldDB" id="A0A8S4A7K3"/>
<dbReference type="Proteomes" id="UP000678393">
    <property type="component" value="Unassembled WGS sequence"/>
</dbReference>
<feature type="compositionally biased region" description="Acidic residues" evidence="1">
    <location>
        <begin position="43"/>
        <end position="59"/>
    </location>
</feature>
<proteinExistence type="predicted"/>
<organism evidence="2 3">
    <name type="scientific">Candidula unifasciata</name>
    <dbReference type="NCBI Taxonomy" id="100452"/>
    <lineage>
        <taxon>Eukaryota</taxon>
        <taxon>Metazoa</taxon>
        <taxon>Spiralia</taxon>
        <taxon>Lophotrochozoa</taxon>
        <taxon>Mollusca</taxon>
        <taxon>Gastropoda</taxon>
        <taxon>Heterobranchia</taxon>
        <taxon>Euthyneura</taxon>
        <taxon>Panpulmonata</taxon>
        <taxon>Eupulmonata</taxon>
        <taxon>Stylommatophora</taxon>
        <taxon>Helicina</taxon>
        <taxon>Helicoidea</taxon>
        <taxon>Geomitridae</taxon>
        <taxon>Candidula</taxon>
    </lineage>
</organism>
<evidence type="ECO:0000313" key="2">
    <source>
        <dbReference type="EMBL" id="CAG5134281.1"/>
    </source>
</evidence>
<keyword evidence="3" id="KW-1185">Reference proteome</keyword>